<feature type="transmembrane region" description="Helical" evidence="10">
    <location>
        <begin position="238"/>
        <end position="258"/>
    </location>
</feature>
<evidence type="ECO:0000256" key="3">
    <source>
        <dbReference type="ARBA" id="ARBA00022449"/>
    </source>
</evidence>
<evidence type="ECO:0000256" key="8">
    <source>
        <dbReference type="ARBA" id="ARBA00023136"/>
    </source>
</evidence>
<evidence type="ECO:0000256" key="6">
    <source>
        <dbReference type="ARBA" id="ARBA00022989"/>
    </source>
</evidence>
<dbReference type="Pfam" id="PF04039">
    <property type="entry name" value="MnhB"/>
    <property type="match status" value="1"/>
</dbReference>
<feature type="domain" description="MrpA C-terminal/MbhE" evidence="15">
    <location>
        <begin position="679"/>
        <end position="762"/>
    </location>
</feature>
<feature type="transmembrane region" description="Helical" evidence="10">
    <location>
        <begin position="406"/>
        <end position="428"/>
    </location>
</feature>
<keyword evidence="3" id="KW-0050">Antiport</keyword>
<feature type="transmembrane region" description="Helical" evidence="10">
    <location>
        <begin position="645"/>
        <end position="664"/>
    </location>
</feature>
<dbReference type="InterPro" id="IPR001516">
    <property type="entry name" value="Proton_antipo_N"/>
</dbReference>
<comment type="subcellular location">
    <subcellularLocation>
        <location evidence="1">Cell membrane</location>
        <topology evidence="1">Multi-pass membrane protein</topology>
    </subcellularLocation>
    <subcellularLocation>
        <location evidence="9">Membrane</location>
        <topology evidence="9">Multi-pass membrane protein</topology>
    </subcellularLocation>
</comment>
<evidence type="ECO:0000259" key="11">
    <source>
        <dbReference type="Pfam" id="PF00361"/>
    </source>
</evidence>
<keyword evidence="17" id="KW-1185">Reference proteome</keyword>
<evidence type="ECO:0000259" key="12">
    <source>
        <dbReference type="Pfam" id="PF00662"/>
    </source>
</evidence>
<dbReference type="Pfam" id="PF00361">
    <property type="entry name" value="Proton_antipo_M"/>
    <property type="match status" value="1"/>
</dbReference>
<feature type="transmembrane region" description="Helical" evidence="10">
    <location>
        <begin position="318"/>
        <end position="342"/>
    </location>
</feature>
<dbReference type="RefSeq" id="WP_212528352.1">
    <property type="nucleotide sequence ID" value="NZ_JAGSOG010000041.1"/>
</dbReference>
<dbReference type="PANTHER" id="PTHR43373:SF1">
    <property type="entry name" value="NA(+)_H(+) ANTIPORTER SUBUNIT A"/>
    <property type="match status" value="1"/>
</dbReference>
<evidence type="ECO:0000256" key="2">
    <source>
        <dbReference type="ARBA" id="ARBA00022448"/>
    </source>
</evidence>
<dbReference type="InterPro" id="IPR050616">
    <property type="entry name" value="CPA3_Na-H_Antiporter_A"/>
</dbReference>
<feature type="transmembrane region" description="Helical" evidence="10">
    <location>
        <begin position="497"/>
        <end position="517"/>
    </location>
</feature>
<feature type="transmembrane region" description="Helical" evidence="10">
    <location>
        <begin position="204"/>
        <end position="226"/>
    </location>
</feature>
<feature type="transmembrane region" description="Helical" evidence="10">
    <location>
        <begin position="743"/>
        <end position="759"/>
    </location>
</feature>
<evidence type="ECO:0000256" key="7">
    <source>
        <dbReference type="ARBA" id="ARBA00023065"/>
    </source>
</evidence>
<dbReference type="InterPro" id="IPR025383">
    <property type="entry name" value="MrpA_C/MbhD"/>
</dbReference>
<dbReference type="Pfam" id="PF13244">
    <property type="entry name" value="MbhD"/>
    <property type="match status" value="1"/>
</dbReference>
<dbReference type="AlphaFoldDB" id="A0A941IT08"/>
<feature type="transmembrane region" description="Helical" evidence="10">
    <location>
        <begin position="591"/>
        <end position="613"/>
    </location>
</feature>
<evidence type="ECO:0000256" key="9">
    <source>
        <dbReference type="RuleBase" id="RU000320"/>
    </source>
</evidence>
<dbReference type="PANTHER" id="PTHR43373">
    <property type="entry name" value="NA(+)/H(+) ANTIPORTER SUBUNIT"/>
    <property type="match status" value="1"/>
</dbReference>
<feature type="domain" description="Na+/H+ antiporter MnhB subunit-related protein" evidence="13">
    <location>
        <begin position="798"/>
        <end position="920"/>
    </location>
</feature>
<feature type="transmembrane region" description="Helical" evidence="10">
    <location>
        <begin position="684"/>
        <end position="704"/>
    </location>
</feature>
<feature type="transmembrane region" description="Helical" evidence="10">
    <location>
        <begin position="856"/>
        <end position="879"/>
    </location>
</feature>
<reference evidence="16" key="1">
    <citation type="submission" date="2021-04" db="EMBL/GenBank/DDBJ databases">
        <title>Genome based classification of Actinospica acidithermotolerans sp. nov., an actinobacterium isolated from an Indonesian hot spring.</title>
        <authorList>
            <person name="Kusuma A.B."/>
            <person name="Putra K.E."/>
            <person name="Nafisah S."/>
            <person name="Loh J."/>
            <person name="Nouioui I."/>
            <person name="Goodfellow M."/>
        </authorList>
    </citation>
    <scope>NUCLEOTIDE SEQUENCE</scope>
    <source>
        <strain evidence="16">CSCA 57</strain>
    </source>
</reference>
<proteinExistence type="predicted"/>
<gene>
    <name evidence="16" type="ORF">KDL01_11175</name>
</gene>
<feature type="transmembrane region" description="Helical" evidence="10">
    <location>
        <begin position="800"/>
        <end position="818"/>
    </location>
</feature>
<keyword evidence="6 10" id="KW-1133">Transmembrane helix</keyword>
<evidence type="ECO:0000256" key="5">
    <source>
        <dbReference type="ARBA" id="ARBA00022692"/>
    </source>
</evidence>
<feature type="transmembrane region" description="Helical" evidence="10">
    <location>
        <begin position="264"/>
        <end position="282"/>
    </location>
</feature>
<evidence type="ECO:0000256" key="1">
    <source>
        <dbReference type="ARBA" id="ARBA00004651"/>
    </source>
</evidence>
<feature type="transmembrane region" description="Helical" evidence="10">
    <location>
        <begin position="162"/>
        <end position="184"/>
    </location>
</feature>
<dbReference type="GO" id="GO:0006811">
    <property type="term" value="P:monoatomic ion transport"/>
    <property type="evidence" value="ECO:0007669"/>
    <property type="project" value="UniProtKB-KW"/>
</dbReference>
<dbReference type="Pfam" id="PF00662">
    <property type="entry name" value="Proton_antipo_N"/>
    <property type="match status" value="1"/>
</dbReference>
<feature type="transmembrane region" description="Helical" evidence="10">
    <location>
        <begin position="560"/>
        <end position="579"/>
    </location>
</feature>
<evidence type="ECO:0000313" key="17">
    <source>
        <dbReference type="Proteomes" id="UP000675781"/>
    </source>
</evidence>
<keyword evidence="8 10" id="KW-0472">Membrane</keyword>
<evidence type="ECO:0000259" key="13">
    <source>
        <dbReference type="Pfam" id="PF04039"/>
    </source>
</evidence>
<dbReference type="InterPro" id="IPR007182">
    <property type="entry name" value="MnhB"/>
</dbReference>
<evidence type="ECO:0000256" key="4">
    <source>
        <dbReference type="ARBA" id="ARBA00022475"/>
    </source>
</evidence>
<feature type="transmembrane region" description="Helical" evidence="10">
    <location>
        <begin position="449"/>
        <end position="477"/>
    </location>
</feature>
<feature type="transmembrane region" description="Helical" evidence="10">
    <location>
        <begin position="620"/>
        <end position="639"/>
    </location>
</feature>
<feature type="domain" description="MrpA C-terminal/MbhD" evidence="14">
    <location>
        <begin position="604"/>
        <end position="668"/>
    </location>
</feature>
<evidence type="ECO:0000313" key="16">
    <source>
        <dbReference type="EMBL" id="MBR7833831.1"/>
    </source>
</evidence>
<feature type="transmembrane region" description="Helical" evidence="10">
    <location>
        <begin position="130"/>
        <end position="150"/>
    </location>
</feature>
<dbReference type="InterPro" id="IPR046806">
    <property type="entry name" value="MrpA_C/MbhE"/>
</dbReference>
<feature type="transmembrane region" description="Helical" evidence="10">
    <location>
        <begin position="294"/>
        <end position="312"/>
    </location>
</feature>
<dbReference type="GO" id="GO:0015297">
    <property type="term" value="F:antiporter activity"/>
    <property type="evidence" value="ECO:0007669"/>
    <property type="project" value="UniProtKB-KW"/>
</dbReference>
<feature type="transmembrane region" description="Helical" evidence="10">
    <location>
        <begin position="363"/>
        <end position="386"/>
    </location>
</feature>
<feature type="transmembrane region" description="Helical" evidence="10">
    <location>
        <begin position="824"/>
        <end position="844"/>
    </location>
</feature>
<feature type="transmembrane region" description="Helical" evidence="10">
    <location>
        <begin position="899"/>
        <end position="923"/>
    </location>
</feature>
<dbReference type="NCBIfam" id="NF009284">
    <property type="entry name" value="PRK12644.1"/>
    <property type="match status" value="1"/>
</dbReference>
<feature type="transmembrane region" description="Helical" evidence="10">
    <location>
        <begin position="105"/>
        <end position="124"/>
    </location>
</feature>
<dbReference type="Pfam" id="PF20501">
    <property type="entry name" value="MbhE"/>
    <property type="match status" value="1"/>
</dbReference>
<accession>A0A941IT08</accession>
<evidence type="ECO:0000259" key="14">
    <source>
        <dbReference type="Pfam" id="PF13244"/>
    </source>
</evidence>
<dbReference type="EMBL" id="JAGSOG010000041">
    <property type="protein sequence ID" value="MBR7833831.1"/>
    <property type="molecule type" value="Genomic_DNA"/>
</dbReference>
<organism evidence="16 17">
    <name type="scientific">Actinospica durhamensis</name>
    <dbReference type="NCBI Taxonomy" id="1508375"/>
    <lineage>
        <taxon>Bacteria</taxon>
        <taxon>Bacillati</taxon>
        <taxon>Actinomycetota</taxon>
        <taxon>Actinomycetes</taxon>
        <taxon>Catenulisporales</taxon>
        <taxon>Actinospicaceae</taxon>
        <taxon>Actinospica</taxon>
    </lineage>
</organism>
<feature type="domain" description="NADH-Ubiquinone oxidoreductase (complex I) chain 5 N-terminal" evidence="12">
    <location>
        <begin position="60"/>
        <end position="106"/>
    </location>
</feature>
<keyword evidence="7" id="KW-0406">Ion transport</keyword>
<keyword evidence="5 9" id="KW-0812">Transmembrane</keyword>
<sequence length="949" mass="98264">MLWTVAVHALAAVLAPPLVHRFGRNAFFVLAAAPAAALVWALTQTSSVLAGHPLEQVVQWIPAYDVSLAFRLDPLGLLLLYLASGIGALVLVYCARYFDSDEPGLGLFAASLTAFAGAMIGLVLADDLVLLFVFWELTTILSFLLIGHYADRPAARRSALRAVTVTTFGGLALLAGVVILGQAAGTYRISAILAHPPRGTAVTAALVLVLIGAFAKSAVFPFSQWLPGAMAAPTPVSAYLHAAAMVKAGIYLIARFAPAYGTESYWTGLCFVLGGATMLLGGIRALRENDLKRVLAFGTVSQLGFLTAILGGGHRDEAYAGVAMVLAHALFKAPLFLAVGVIDHCAKTRDLRKLSGLGRSMPTLCVVTCLAAASMAGIPPLLGFGAKESVFDAFWSGADDGSRVDPYMLAVFTVGSALTVGYTCRVVWGAFAVKPGVAPTPVHREGALFLAPAAVLALAGLVLGIGAPVLNGLFAAYADTLPGPHHLQLHIAGWSGIGLPPALSAIAWAGGAALFLARAPLLRFQRDHTLPEGEDVVTNLLLVLERASLQITGSLQRGSLPGYLGTVFLSAVGLGIWALSSGAPWALPHPVPWWFSRTQLVVAVLTCLAALSVPLLRGRLAAALLTGVTGFAVAILFLVDDAPDLAFTQLAAETVSLIVFVLVLRRLGPEFVPTARSRRRAGHLATAVATGAVLSALTYVAAAARGVAPVGPGYGVLAERAKLGNVVGAIIVDFRSWDTLGESSVLAICAAGVTSLVFARRGAAALARHQPPERAAAEAASGGWLAARPAVLQRSLQLEVVARLTYHTILLVSLYLLFHGEAGLGGGFVAGLLAGLGLTMRYLAGGRYELAAAAPVDAGVLLGVGMALAAGTALLGYAWGDTVLAPGEFVLHLPVTGEVDVHSSLLFDFGVYVLVIGIVLDILRSFGSELDRHIAADRAAEAAEAGGAP</sequence>
<protein>
    <submittedName>
        <fullName evidence="16">Na+/H+ antiporter subunit A</fullName>
    </submittedName>
</protein>
<dbReference type="PRINTS" id="PR01434">
    <property type="entry name" value="NADHDHGNASE5"/>
</dbReference>
<dbReference type="Proteomes" id="UP000675781">
    <property type="component" value="Unassembled WGS sequence"/>
</dbReference>
<evidence type="ECO:0000256" key="10">
    <source>
        <dbReference type="SAM" id="Phobius"/>
    </source>
</evidence>
<feature type="domain" description="NADH:quinone oxidoreductase/Mrp antiporter transmembrane" evidence="11">
    <location>
        <begin position="125"/>
        <end position="396"/>
    </location>
</feature>
<name>A0A941IT08_9ACTN</name>
<dbReference type="GO" id="GO:0005886">
    <property type="term" value="C:plasma membrane"/>
    <property type="evidence" value="ECO:0007669"/>
    <property type="project" value="UniProtKB-SubCell"/>
</dbReference>
<keyword evidence="2" id="KW-0813">Transport</keyword>
<keyword evidence="4" id="KW-1003">Cell membrane</keyword>
<feature type="transmembrane region" description="Helical" evidence="10">
    <location>
        <begin position="78"/>
        <end position="98"/>
    </location>
</feature>
<comment type="caution">
    <text evidence="16">The sequence shown here is derived from an EMBL/GenBank/DDBJ whole genome shotgun (WGS) entry which is preliminary data.</text>
</comment>
<evidence type="ECO:0000259" key="15">
    <source>
        <dbReference type="Pfam" id="PF20501"/>
    </source>
</evidence>
<dbReference type="InterPro" id="IPR001750">
    <property type="entry name" value="ND/Mrp_TM"/>
</dbReference>